<reference evidence="1" key="1">
    <citation type="submission" date="2023-04" db="EMBL/GenBank/DDBJ databases">
        <title>Draft Genome sequencing of Naganishia species isolated from polar environments using Oxford Nanopore Technology.</title>
        <authorList>
            <person name="Leo P."/>
            <person name="Venkateswaran K."/>
        </authorList>
    </citation>
    <scope>NUCLEOTIDE SEQUENCE</scope>
    <source>
        <strain evidence="1">MNA-CCFEE 5262</strain>
    </source>
</reference>
<protein>
    <submittedName>
        <fullName evidence="1">Uncharacterized protein</fullName>
    </submittedName>
</protein>
<dbReference type="EMBL" id="JASBWS010000002">
    <property type="protein sequence ID" value="KAJ9117267.1"/>
    <property type="molecule type" value="Genomic_DNA"/>
</dbReference>
<organism evidence="1 2">
    <name type="scientific">Naganishia adeliensis</name>
    <dbReference type="NCBI Taxonomy" id="92952"/>
    <lineage>
        <taxon>Eukaryota</taxon>
        <taxon>Fungi</taxon>
        <taxon>Dikarya</taxon>
        <taxon>Basidiomycota</taxon>
        <taxon>Agaricomycotina</taxon>
        <taxon>Tremellomycetes</taxon>
        <taxon>Filobasidiales</taxon>
        <taxon>Filobasidiaceae</taxon>
        <taxon>Naganishia</taxon>
    </lineage>
</organism>
<comment type="caution">
    <text evidence="1">The sequence shown here is derived from an EMBL/GenBank/DDBJ whole genome shotgun (WGS) entry which is preliminary data.</text>
</comment>
<dbReference type="Proteomes" id="UP001230649">
    <property type="component" value="Unassembled WGS sequence"/>
</dbReference>
<name>A0ACC2X1W3_9TREE</name>
<proteinExistence type="predicted"/>
<evidence type="ECO:0000313" key="2">
    <source>
        <dbReference type="Proteomes" id="UP001230649"/>
    </source>
</evidence>
<gene>
    <name evidence="1" type="ORF">QFC20_000413</name>
</gene>
<keyword evidence="2" id="KW-1185">Reference proteome</keyword>
<sequence>MFGMLNRMAVKAGRQTAFANVRMASSQATTQKAGSRAALVGATALSAGSLAYYTNLYGTLPFIAEASANTAAEDGLHPAAYPWAHRGPFDTFDHSAIRRGYQVYREVCSACHSLDRIAWRNLVGVSHTVDEVKAMAEEVEYTDGPNDEGEMFQRPGKLADYMLAPYPNDEAARAGNAGALPPDLSLMVKARHGGADYVYSLLTGYVDPPPGVHVAEGMNYNPYFPGGGIAMARVLYDGLVEFDDGTPSTTSQMAKDVTTFLAWTAEPELDERKKMGLQAVIILSTMTAISLANISTAVVQSEKSVTLEWVKTITEVTMEKTVEIGAVVDVDVNGVEDQEKETEEGTTVAGEKQKQVTAEEKQTNTTEPTTKLATQPPKAKTPPDSFSAPFASSPRLTEDVPRSEQIRLRRDAESSAAPSERSMRGSVGLERALGLSIANSVINGARREGGASVATRVVSSYPTSPTDGGAPRPLPNNDVPPSTSTSHTAGPILPDLPDGISEATRRKIHERHQRRAASNSAAVPPVLPPRSQLRTPTASMTPPTSANPMTSNPMTSNPMTANTFSSGPFRPPAMAIGTMPAPQQTGMSIVGQGQRMSWPGPQGVPVQQQQHRFNVPVPAMAQQVSHEIHQQPQIQQQAVAQQRQIGPAPEGVQPAQPLTIGLDDDTREMLRIWERTQQRTRQAQAHTAGLTAQIQHLDRRAHELTRALEEEEGHRNQALAALCAERDQLRRPADEWQRLLHMEQARGQRLGLLTRQNQRGWDEAVRQEHQVILAAVAGAVAQVQNRKENQQRHTRLYRRIDAVESNVETLKAELETCRAEREALRAQIATNTARHETDVAFIRFQAESEMTSLTETHEQQLARLEAQLKSAHERLTATRNLLESQDQAVGALRLQKTGLEDRLKEIQSVAESETGKEVLRLRVEMDAARARAREREAELSSRLETPAKDAETNKAALSVTQGDVDKMRQEAIRRGEQLAESRKECDELRQKLQKKTVVPPPASSRAASRPRSRSRPRTSISSGSQVEDLAPLATAEDDDDDDIIILDEDPGITSNRRPPQPPPKSQPKPSTPSQRSKRSRPADEDTEMLKKVAKEIVGRSFTEDYMCRFCLKKGSFTEAVEALKKEAERVQHLYEEHATEVRGYHKTETAKRQRQNGRGGGSAGRWKTRKYDKQYLSSCTA</sequence>
<accession>A0ACC2X1W3</accession>
<evidence type="ECO:0000313" key="1">
    <source>
        <dbReference type="EMBL" id="KAJ9117267.1"/>
    </source>
</evidence>